<keyword evidence="4 7" id="KW-0812">Transmembrane</keyword>
<dbReference type="PANTHER" id="PTHR30269">
    <property type="entry name" value="TRANSMEMBRANE PROTEIN YFCA"/>
    <property type="match status" value="1"/>
</dbReference>
<evidence type="ECO:0000313" key="8">
    <source>
        <dbReference type="EMBL" id="KKL62668.1"/>
    </source>
</evidence>
<evidence type="ECO:0000256" key="3">
    <source>
        <dbReference type="ARBA" id="ARBA00022475"/>
    </source>
</evidence>
<name>A0A0F9DLR6_9ZZZZ</name>
<protein>
    <submittedName>
        <fullName evidence="8">Uncharacterized protein</fullName>
    </submittedName>
</protein>
<feature type="transmembrane region" description="Helical" evidence="7">
    <location>
        <begin position="28"/>
        <end position="48"/>
    </location>
</feature>
<sequence>MIVYLVLIAIFFSSMVYGIIGFGDALILIPIITPLIGIKNAVILINLWGTFPALLNFIKYREYLDRGYFLRFLLLGIPATILGTFLIINFQLEWIELIFGVFVLCYSSLKLYQYRKNSTKVQIERELNSSSPLIIFGGFSYGLLAGLISAAGPINVLCLEKTGHYRDSFIENFAAVGTMLSISRVPFYFSKVCSQ</sequence>
<feature type="transmembrane region" description="Helical" evidence="7">
    <location>
        <begin position="94"/>
        <end position="112"/>
    </location>
</feature>
<evidence type="ECO:0000256" key="2">
    <source>
        <dbReference type="ARBA" id="ARBA00022448"/>
    </source>
</evidence>
<dbReference type="Pfam" id="PF01925">
    <property type="entry name" value="TauE"/>
    <property type="match status" value="1"/>
</dbReference>
<dbReference type="AlphaFoldDB" id="A0A0F9DLR6"/>
<evidence type="ECO:0000256" key="7">
    <source>
        <dbReference type="SAM" id="Phobius"/>
    </source>
</evidence>
<keyword evidence="6 7" id="KW-0472">Membrane</keyword>
<keyword evidence="3" id="KW-1003">Cell membrane</keyword>
<dbReference type="PANTHER" id="PTHR30269:SF38">
    <property type="entry name" value="SULFITE EXPORTER TAUE_SAFE"/>
    <property type="match status" value="1"/>
</dbReference>
<feature type="transmembrane region" description="Helical" evidence="7">
    <location>
        <begin position="68"/>
        <end position="88"/>
    </location>
</feature>
<organism evidence="8">
    <name type="scientific">marine sediment metagenome</name>
    <dbReference type="NCBI Taxonomy" id="412755"/>
    <lineage>
        <taxon>unclassified sequences</taxon>
        <taxon>metagenomes</taxon>
        <taxon>ecological metagenomes</taxon>
    </lineage>
</organism>
<feature type="transmembrane region" description="Helical" evidence="7">
    <location>
        <begin position="133"/>
        <end position="157"/>
    </location>
</feature>
<feature type="transmembrane region" description="Helical" evidence="7">
    <location>
        <begin position="169"/>
        <end position="189"/>
    </location>
</feature>
<keyword evidence="2" id="KW-0813">Transport</keyword>
<evidence type="ECO:0000256" key="6">
    <source>
        <dbReference type="ARBA" id="ARBA00023136"/>
    </source>
</evidence>
<dbReference type="InterPro" id="IPR052017">
    <property type="entry name" value="TSUP"/>
</dbReference>
<comment type="caution">
    <text evidence="8">The sequence shown here is derived from an EMBL/GenBank/DDBJ whole genome shotgun (WGS) entry which is preliminary data.</text>
</comment>
<gene>
    <name evidence="8" type="ORF">LCGC14_2182910</name>
</gene>
<comment type="subcellular location">
    <subcellularLocation>
        <location evidence="1">Cell membrane</location>
        <topology evidence="1">Multi-pass membrane protein</topology>
    </subcellularLocation>
</comment>
<dbReference type="GO" id="GO:0005886">
    <property type="term" value="C:plasma membrane"/>
    <property type="evidence" value="ECO:0007669"/>
    <property type="project" value="UniProtKB-SubCell"/>
</dbReference>
<evidence type="ECO:0000256" key="4">
    <source>
        <dbReference type="ARBA" id="ARBA00022692"/>
    </source>
</evidence>
<dbReference type="InterPro" id="IPR002781">
    <property type="entry name" value="TM_pro_TauE-like"/>
</dbReference>
<evidence type="ECO:0000256" key="1">
    <source>
        <dbReference type="ARBA" id="ARBA00004651"/>
    </source>
</evidence>
<keyword evidence="5 7" id="KW-1133">Transmembrane helix</keyword>
<dbReference type="EMBL" id="LAZR01028418">
    <property type="protein sequence ID" value="KKL62668.1"/>
    <property type="molecule type" value="Genomic_DNA"/>
</dbReference>
<evidence type="ECO:0000256" key="5">
    <source>
        <dbReference type="ARBA" id="ARBA00022989"/>
    </source>
</evidence>
<proteinExistence type="predicted"/>
<reference evidence="8" key="1">
    <citation type="journal article" date="2015" name="Nature">
        <title>Complex archaea that bridge the gap between prokaryotes and eukaryotes.</title>
        <authorList>
            <person name="Spang A."/>
            <person name="Saw J.H."/>
            <person name="Jorgensen S.L."/>
            <person name="Zaremba-Niedzwiedzka K."/>
            <person name="Martijn J."/>
            <person name="Lind A.E."/>
            <person name="van Eijk R."/>
            <person name="Schleper C."/>
            <person name="Guy L."/>
            <person name="Ettema T.J."/>
        </authorList>
    </citation>
    <scope>NUCLEOTIDE SEQUENCE</scope>
</reference>
<accession>A0A0F9DLR6</accession>